<evidence type="ECO:0000256" key="2">
    <source>
        <dbReference type="ARBA" id="ARBA00022490"/>
    </source>
</evidence>
<keyword evidence="3" id="KW-1133">Transmembrane helix</keyword>
<evidence type="ECO:0000256" key="3">
    <source>
        <dbReference type="SAM" id="Phobius"/>
    </source>
</evidence>
<dbReference type="GO" id="GO:0005737">
    <property type="term" value="C:cytoplasm"/>
    <property type="evidence" value="ECO:0007669"/>
    <property type="project" value="UniProtKB-SubCell"/>
</dbReference>
<accession>A0A377GES9</accession>
<dbReference type="PANTHER" id="PTHR31250">
    <property type="entry name" value="IQ DOMAIN-CONTAINING PROTEIN IQM3"/>
    <property type="match status" value="1"/>
</dbReference>
<sequence length="425" mass="49272">MLNKWSIIIIIVLVVVFLMWRDVPSLKDWEKLCGKNGLTANEINTFLADLTHALQKYHSIPKTKLEFFDKRMELLSQIKEMSAQLMKTLPKVEEPLSVIQKLAENKTIYLEKLKNHYKEVKPRHLSKNAMLQTIKAREQKHGENPLLSLFGSTLIERLDPAHRTIEFKYSDIELGINRAEYPMNTAFYEWVSETDPPPFFLWLEEHPLTTALEGVSDNWREVYKTRITSVDYELRDKVHVKIDDQKLKVIPKDPLAELLPLNTIRLKNIAYKRGMAFGGAAFVWDKYNDNLFHVHPHKAGVYHHSSLFNGRRVRCAGMWLVQDGMVAMISNSSGHYKPDTLHFYQLIRFLYEKGVVNSVTQVADFLRPLPYTEGTRVPSNFIPLEEYFAWVEEQPFVQKYLEAEQVQPLTPSNAVVAGTEKASRN</sequence>
<evidence type="ECO:0000313" key="7">
    <source>
        <dbReference type="Proteomes" id="UP000254374"/>
    </source>
</evidence>
<name>A0A377GES9_9GAMM</name>
<evidence type="ECO:0000313" key="5">
    <source>
        <dbReference type="EMBL" id="STO23317.1"/>
    </source>
</evidence>
<proteinExistence type="predicted"/>
<dbReference type="STRING" id="464.Lgor_2078"/>
<dbReference type="EMBL" id="UGGV01000001">
    <property type="protein sequence ID" value="STO23317.1"/>
    <property type="molecule type" value="Genomic_DNA"/>
</dbReference>
<evidence type="ECO:0000313" key="6">
    <source>
        <dbReference type="Proteomes" id="UP000186808"/>
    </source>
</evidence>
<comment type="subcellular location">
    <subcellularLocation>
        <location evidence="1">Cytoplasm</location>
    </subcellularLocation>
</comment>
<dbReference type="PANTHER" id="PTHR31250:SF27">
    <property type="entry name" value="IQ DOMAIN-CONTAINING PROTEIN IQM5"/>
    <property type="match status" value="1"/>
</dbReference>
<reference evidence="5 7" key="2">
    <citation type="submission" date="2018-06" db="EMBL/GenBank/DDBJ databases">
        <authorList>
            <consortium name="Pathogen Informatics"/>
            <person name="Doyle S."/>
        </authorList>
    </citation>
    <scope>NUCLEOTIDE SEQUENCE [LARGE SCALE GENOMIC DNA]</scope>
    <source>
        <strain evidence="5 7">NCTC11401</strain>
    </source>
</reference>
<keyword evidence="3" id="KW-0472">Membrane</keyword>
<dbReference type="Proteomes" id="UP000254374">
    <property type="component" value="Unassembled WGS sequence"/>
</dbReference>
<feature type="transmembrane region" description="Helical" evidence="3">
    <location>
        <begin position="6"/>
        <end position="23"/>
    </location>
</feature>
<keyword evidence="2" id="KW-0963">Cytoplasm</keyword>
<evidence type="ECO:0000313" key="4">
    <source>
        <dbReference type="EMBL" id="SIR79360.1"/>
    </source>
</evidence>
<keyword evidence="6" id="KW-1185">Reference proteome</keyword>
<protein>
    <submittedName>
        <fullName evidence="5">Uncharacterized protein</fullName>
    </submittedName>
</protein>
<dbReference type="InterPro" id="IPR044159">
    <property type="entry name" value="IQM"/>
</dbReference>
<evidence type="ECO:0000256" key="1">
    <source>
        <dbReference type="ARBA" id="ARBA00004496"/>
    </source>
</evidence>
<organism evidence="5 7">
    <name type="scientific">Fluoribacter gormanii</name>
    <dbReference type="NCBI Taxonomy" id="464"/>
    <lineage>
        <taxon>Bacteria</taxon>
        <taxon>Pseudomonadati</taxon>
        <taxon>Pseudomonadota</taxon>
        <taxon>Gammaproteobacteria</taxon>
        <taxon>Legionellales</taxon>
        <taxon>Legionellaceae</taxon>
        <taxon>Fluoribacter</taxon>
    </lineage>
</organism>
<reference evidence="4 6" key="1">
    <citation type="submission" date="2017-01" db="EMBL/GenBank/DDBJ databases">
        <authorList>
            <person name="Varghese N."/>
            <person name="Submissions S."/>
        </authorList>
    </citation>
    <scope>NUCLEOTIDE SEQUENCE [LARGE SCALE GENOMIC DNA]</scope>
    <source>
        <strain evidence="4 6">ATCC 33342</strain>
    </source>
</reference>
<keyword evidence="3" id="KW-0812">Transmembrane</keyword>
<dbReference type="Proteomes" id="UP000186808">
    <property type="component" value="Unassembled WGS sequence"/>
</dbReference>
<gene>
    <name evidence="5" type="ORF">NCTC11401_00108</name>
    <name evidence="4" type="ORF">SAMN05421777_1252</name>
</gene>
<dbReference type="AlphaFoldDB" id="A0A377GES9"/>
<dbReference type="EMBL" id="FTNL01000025">
    <property type="protein sequence ID" value="SIR79360.1"/>
    <property type="molecule type" value="Genomic_DNA"/>
</dbReference>